<reference evidence="1 2" key="1">
    <citation type="submission" date="2009-04" db="EMBL/GenBank/DDBJ databases">
        <authorList>
            <person name="Reysenbach A.-L."/>
            <person name="Heidelberg J.F."/>
            <person name="Nelson W.C."/>
        </authorList>
    </citation>
    <scope>NUCLEOTIDE SEQUENCE [LARGE SCALE GENOMIC DNA]</scope>
    <source>
        <strain evidence="1 2">SS-5</strain>
    </source>
</reference>
<comment type="caution">
    <text evidence="1">The sequence shown here is derived from an EMBL/GenBank/DDBJ whole genome shotgun (WGS) entry which is preliminary data.</text>
</comment>
<dbReference type="EMBL" id="ABZS01000009">
    <property type="protein sequence ID" value="EEP61323.1"/>
    <property type="molecule type" value="Genomic_DNA"/>
</dbReference>
<sequence>MLTILISYLSNPHGSDGTEYNFIKINYTLSFLTHTVQMELFFLFASAKVFSLSNPHGSDGTHTVDRVLVPYKKLSNPHGSDGTPLNLSDFIPAKNFLTHTVQMEPSNFIYLSISSEPFLTHTVQMELNNSCSITPSRKTF</sequence>
<name>C4FHY5_9AQUI</name>
<keyword evidence="2" id="KW-1185">Reference proteome</keyword>
<proteinExistence type="predicted"/>
<gene>
    <name evidence="1" type="ORF">SULYE_0164</name>
</gene>
<accession>C4FHY5</accession>
<evidence type="ECO:0000313" key="2">
    <source>
        <dbReference type="Proteomes" id="UP000005540"/>
    </source>
</evidence>
<dbReference type="AlphaFoldDB" id="C4FHY5"/>
<organism evidence="1 2">
    <name type="scientific">Sulfurihydrogenibium yellowstonense SS-5</name>
    <dbReference type="NCBI Taxonomy" id="432331"/>
    <lineage>
        <taxon>Bacteria</taxon>
        <taxon>Pseudomonadati</taxon>
        <taxon>Aquificota</taxon>
        <taxon>Aquificia</taxon>
        <taxon>Aquificales</taxon>
        <taxon>Hydrogenothermaceae</taxon>
        <taxon>Sulfurihydrogenibium</taxon>
    </lineage>
</organism>
<evidence type="ECO:0000313" key="1">
    <source>
        <dbReference type="EMBL" id="EEP61323.1"/>
    </source>
</evidence>
<dbReference type="Proteomes" id="UP000005540">
    <property type="component" value="Unassembled WGS sequence"/>
</dbReference>
<protein>
    <submittedName>
        <fullName evidence="1">Uncharacterized protein</fullName>
    </submittedName>
</protein>